<reference evidence="3" key="1">
    <citation type="journal article" date="2017" name="Genome Biol.">
        <title>Comparative genomics reveals high biological diversity and specific adaptations in the industrially and medically important fungal genus Aspergillus.</title>
        <authorList>
            <person name="de Vries R.P."/>
            <person name="Riley R."/>
            <person name="Wiebenga A."/>
            <person name="Aguilar-Osorio G."/>
            <person name="Amillis S."/>
            <person name="Uchima C.A."/>
            <person name="Anderluh G."/>
            <person name="Asadollahi M."/>
            <person name="Askin M."/>
            <person name="Barry K."/>
            <person name="Battaglia E."/>
            <person name="Bayram O."/>
            <person name="Benocci T."/>
            <person name="Braus-Stromeyer S.A."/>
            <person name="Caldana C."/>
            <person name="Canovas D."/>
            <person name="Cerqueira G.C."/>
            <person name="Chen F."/>
            <person name="Chen W."/>
            <person name="Choi C."/>
            <person name="Clum A."/>
            <person name="Dos Santos R.A."/>
            <person name="Damasio A.R."/>
            <person name="Diallinas G."/>
            <person name="Emri T."/>
            <person name="Fekete E."/>
            <person name="Flipphi M."/>
            <person name="Freyberg S."/>
            <person name="Gallo A."/>
            <person name="Gournas C."/>
            <person name="Habgood R."/>
            <person name="Hainaut M."/>
            <person name="Harispe M.L."/>
            <person name="Henrissat B."/>
            <person name="Hilden K.S."/>
            <person name="Hope R."/>
            <person name="Hossain A."/>
            <person name="Karabika E."/>
            <person name="Karaffa L."/>
            <person name="Karanyi Z."/>
            <person name="Krasevec N."/>
            <person name="Kuo A."/>
            <person name="Kusch H."/>
            <person name="LaButti K."/>
            <person name="Lagendijk E.L."/>
            <person name="Lapidus A."/>
            <person name="Levasseur A."/>
            <person name="Lindquist E."/>
            <person name="Lipzen A."/>
            <person name="Logrieco A.F."/>
            <person name="MacCabe A."/>
            <person name="Maekelae M.R."/>
            <person name="Malavazi I."/>
            <person name="Melin P."/>
            <person name="Meyer V."/>
            <person name="Mielnichuk N."/>
            <person name="Miskei M."/>
            <person name="Molnar A.P."/>
            <person name="Mule G."/>
            <person name="Ngan C.Y."/>
            <person name="Orejas M."/>
            <person name="Orosz E."/>
            <person name="Ouedraogo J.P."/>
            <person name="Overkamp K.M."/>
            <person name="Park H.-S."/>
            <person name="Perrone G."/>
            <person name="Piumi F."/>
            <person name="Punt P.J."/>
            <person name="Ram A.F."/>
            <person name="Ramon A."/>
            <person name="Rauscher S."/>
            <person name="Record E."/>
            <person name="Riano-Pachon D.M."/>
            <person name="Robert V."/>
            <person name="Roehrig J."/>
            <person name="Ruller R."/>
            <person name="Salamov A."/>
            <person name="Salih N.S."/>
            <person name="Samson R.A."/>
            <person name="Sandor E."/>
            <person name="Sanguinetti M."/>
            <person name="Schuetze T."/>
            <person name="Sepcic K."/>
            <person name="Shelest E."/>
            <person name="Sherlock G."/>
            <person name="Sophianopoulou V."/>
            <person name="Squina F.M."/>
            <person name="Sun H."/>
            <person name="Susca A."/>
            <person name="Todd R.B."/>
            <person name="Tsang A."/>
            <person name="Unkles S.E."/>
            <person name="van de Wiele N."/>
            <person name="van Rossen-Uffink D."/>
            <person name="Oliveira J.V."/>
            <person name="Vesth T.C."/>
            <person name="Visser J."/>
            <person name="Yu J.-H."/>
            <person name="Zhou M."/>
            <person name="Andersen M.R."/>
            <person name="Archer D.B."/>
            <person name="Baker S.E."/>
            <person name="Benoit I."/>
            <person name="Brakhage A.A."/>
            <person name="Braus G.H."/>
            <person name="Fischer R."/>
            <person name="Frisvad J.C."/>
            <person name="Goldman G.H."/>
            <person name="Houbraken J."/>
            <person name="Oakley B."/>
            <person name="Pocsi I."/>
            <person name="Scazzocchio C."/>
            <person name="Seiboth B."/>
            <person name="vanKuyk P.A."/>
            <person name="Wortman J."/>
            <person name="Dyer P.S."/>
            <person name="Grigoriev I.V."/>
        </authorList>
    </citation>
    <scope>NUCLEOTIDE SEQUENCE [LARGE SCALE GENOMIC DNA]</scope>
    <source>
        <strain evidence="3">CBS 516.65</strain>
    </source>
</reference>
<organism evidence="2 3">
    <name type="scientific">Aspergillus glaucus CBS 516.65</name>
    <dbReference type="NCBI Taxonomy" id="1160497"/>
    <lineage>
        <taxon>Eukaryota</taxon>
        <taxon>Fungi</taxon>
        <taxon>Dikarya</taxon>
        <taxon>Ascomycota</taxon>
        <taxon>Pezizomycotina</taxon>
        <taxon>Eurotiomycetes</taxon>
        <taxon>Eurotiomycetidae</taxon>
        <taxon>Eurotiales</taxon>
        <taxon>Aspergillaceae</taxon>
        <taxon>Aspergillus</taxon>
        <taxon>Aspergillus subgen. Aspergillus</taxon>
    </lineage>
</organism>
<keyword evidence="3" id="KW-1185">Reference proteome</keyword>
<dbReference type="OrthoDB" id="407198at2759"/>
<sequence>MPCKYYAIYEGRVDKPTIYSSWAQVHPRVRECENDHKEFKTQREAVEWIKAKGVPEYEIETIFRDESKNLERPVRGIYYYAVAHGRTTGVLRDWKTTEAAITKFPSACYQRFNTEHEAKRFIDEWKDAYADVWRQTIRRGLDEGWKPEDLKVDIGRILDRVNDRRVKHEDKESICSRLEDLELDRRRRDSGVKSRSLV</sequence>
<dbReference type="SUPFAM" id="SSF55658">
    <property type="entry name" value="L9 N-domain-like"/>
    <property type="match status" value="2"/>
</dbReference>
<name>A0A1L9VWA6_ASPGL</name>
<dbReference type="RefSeq" id="XP_022404869.1">
    <property type="nucleotide sequence ID" value="XM_022544205.1"/>
</dbReference>
<dbReference type="STRING" id="1160497.A0A1L9VWA6"/>
<dbReference type="GeneID" id="34460466"/>
<accession>A0A1L9VWA6</accession>
<evidence type="ECO:0000313" key="3">
    <source>
        <dbReference type="Proteomes" id="UP000184300"/>
    </source>
</evidence>
<proteinExistence type="predicted"/>
<dbReference type="AlphaFoldDB" id="A0A1L9VWA6"/>
<dbReference type="InterPro" id="IPR011320">
    <property type="entry name" value="RNase_H1_N"/>
</dbReference>
<dbReference type="InterPro" id="IPR009027">
    <property type="entry name" value="Ribosomal_bL9/RNase_H1_N"/>
</dbReference>
<protein>
    <recommendedName>
        <fullName evidence="1">Ribonuclease H1 N-terminal domain-containing protein</fullName>
    </recommendedName>
</protein>
<dbReference type="Gene3D" id="3.40.970.10">
    <property type="entry name" value="Ribonuclease H1, N-terminal domain"/>
    <property type="match status" value="2"/>
</dbReference>
<evidence type="ECO:0000259" key="1">
    <source>
        <dbReference type="Pfam" id="PF01693"/>
    </source>
</evidence>
<feature type="domain" description="Ribonuclease H1 N-terminal" evidence="1">
    <location>
        <begin position="79"/>
        <end position="121"/>
    </location>
</feature>
<dbReference type="Pfam" id="PF01693">
    <property type="entry name" value="Cauli_VI"/>
    <property type="match status" value="2"/>
</dbReference>
<feature type="domain" description="Ribonuclease H1 N-terminal" evidence="1">
    <location>
        <begin position="4"/>
        <end position="48"/>
    </location>
</feature>
<gene>
    <name evidence="2" type="ORF">ASPGLDRAFT_32628</name>
</gene>
<dbReference type="Proteomes" id="UP000184300">
    <property type="component" value="Unassembled WGS sequence"/>
</dbReference>
<dbReference type="EMBL" id="KV878890">
    <property type="protein sequence ID" value="OJJ88186.1"/>
    <property type="molecule type" value="Genomic_DNA"/>
</dbReference>
<dbReference type="VEuPathDB" id="FungiDB:ASPGLDRAFT_32628"/>
<dbReference type="InterPro" id="IPR037056">
    <property type="entry name" value="RNase_H1_N_sf"/>
</dbReference>
<evidence type="ECO:0000313" key="2">
    <source>
        <dbReference type="EMBL" id="OJJ88186.1"/>
    </source>
</evidence>